<dbReference type="InterPro" id="IPR036915">
    <property type="entry name" value="Cyclin-like_sf"/>
</dbReference>
<dbReference type="EMBL" id="QDEB01003274">
    <property type="protein sequence ID" value="RZC42960.1"/>
    <property type="molecule type" value="Genomic_DNA"/>
</dbReference>
<gene>
    <name evidence="2" type="ORF">BDFB_002961</name>
</gene>
<evidence type="ECO:0000256" key="1">
    <source>
        <dbReference type="ARBA" id="ARBA00023127"/>
    </source>
</evidence>
<evidence type="ECO:0000313" key="3">
    <source>
        <dbReference type="Proteomes" id="UP000292052"/>
    </source>
</evidence>
<dbReference type="OrthoDB" id="25002at2759"/>
<sequence>MANNSDKWYFTKEQLDATPSRKCGYDSYKELSYRQQTANFIQDMGQRLKVYPFSRVCIITLQLALTGPFSAPAGGSRPHDPLF</sequence>
<keyword evidence="3" id="KW-1185">Reference proteome</keyword>
<protein>
    <submittedName>
        <fullName evidence="2">Uncharacterized protein</fullName>
    </submittedName>
</protein>
<dbReference type="InterPro" id="IPR043198">
    <property type="entry name" value="Cyclin/Ssn8"/>
</dbReference>
<dbReference type="Gene3D" id="1.10.472.10">
    <property type="entry name" value="Cyclin-like"/>
    <property type="match status" value="1"/>
</dbReference>
<organism evidence="2 3">
    <name type="scientific">Asbolus verrucosus</name>
    <name type="common">Desert ironclad beetle</name>
    <dbReference type="NCBI Taxonomy" id="1661398"/>
    <lineage>
        <taxon>Eukaryota</taxon>
        <taxon>Metazoa</taxon>
        <taxon>Ecdysozoa</taxon>
        <taxon>Arthropoda</taxon>
        <taxon>Hexapoda</taxon>
        <taxon>Insecta</taxon>
        <taxon>Pterygota</taxon>
        <taxon>Neoptera</taxon>
        <taxon>Endopterygota</taxon>
        <taxon>Coleoptera</taxon>
        <taxon>Polyphaga</taxon>
        <taxon>Cucujiformia</taxon>
        <taxon>Tenebrionidae</taxon>
        <taxon>Pimeliinae</taxon>
        <taxon>Asbolus</taxon>
    </lineage>
</organism>
<dbReference type="GO" id="GO:0006357">
    <property type="term" value="P:regulation of transcription by RNA polymerase II"/>
    <property type="evidence" value="ECO:0007669"/>
    <property type="project" value="InterPro"/>
</dbReference>
<dbReference type="GO" id="GO:0016538">
    <property type="term" value="F:cyclin-dependent protein serine/threonine kinase regulator activity"/>
    <property type="evidence" value="ECO:0007669"/>
    <property type="project" value="InterPro"/>
</dbReference>
<dbReference type="STRING" id="1661398.A0A482WCS3"/>
<reference evidence="2 3" key="1">
    <citation type="submission" date="2017-03" db="EMBL/GenBank/DDBJ databases">
        <title>Genome of the blue death feigning beetle - Asbolus verrucosus.</title>
        <authorList>
            <person name="Rider S.D."/>
        </authorList>
    </citation>
    <scope>NUCLEOTIDE SEQUENCE [LARGE SCALE GENOMIC DNA]</scope>
    <source>
        <strain evidence="2">Butters</strain>
        <tissue evidence="2">Head and leg muscle</tissue>
    </source>
</reference>
<dbReference type="SUPFAM" id="SSF47954">
    <property type="entry name" value="Cyclin-like"/>
    <property type="match status" value="1"/>
</dbReference>
<dbReference type="Proteomes" id="UP000292052">
    <property type="component" value="Unassembled WGS sequence"/>
</dbReference>
<comment type="caution">
    <text evidence="2">The sequence shown here is derived from an EMBL/GenBank/DDBJ whole genome shotgun (WGS) entry which is preliminary data.</text>
</comment>
<name>A0A482WCS3_ASBVE</name>
<accession>A0A482WCS3</accession>
<dbReference type="AlphaFoldDB" id="A0A482WCS3"/>
<evidence type="ECO:0000313" key="2">
    <source>
        <dbReference type="EMBL" id="RZC42960.1"/>
    </source>
</evidence>
<dbReference type="PANTHER" id="PTHR10026">
    <property type="entry name" value="CYCLIN"/>
    <property type="match status" value="1"/>
</dbReference>
<proteinExistence type="predicted"/>
<keyword evidence="1" id="KW-0195">Cyclin</keyword>